<dbReference type="Gene3D" id="3.20.20.70">
    <property type="entry name" value="Aldolase class I"/>
    <property type="match status" value="1"/>
</dbReference>
<dbReference type="Pfam" id="PF16874">
    <property type="entry name" value="Glyco_hydro_36C"/>
    <property type="match status" value="1"/>
</dbReference>
<dbReference type="InterPro" id="IPR002252">
    <property type="entry name" value="Glyco_hydro_36"/>
</dbReference>
<evidence type="ECO:0000256" key="3">
    <source>
        <dbReference type="ARBA" id="ARBA00022801"/>
    </source>
</evidence>
<evidence type="ECO:0000256" key="4">
    <source>
        <dbReference type="ARBA" id="ARBA00023295"/>
    </source>
</evidence>
<dbReference type="CDD" id="cd14791">
    <property type="entry name" value="GH36"/>
    <property type="match status" value="1"/>
</dbReference>
<dbReference type="EMBL" id="JAPFFF010000003">
    <property type="protein sequence ID" value="KAK8894000.1"/>
    <property type="molecule type" value="Genomic_DNA"/>
</dbReference>
<protein>
    <recommendedName>
        <fullName evidence="2">alpha-galactosidase</fullName>
        <ecNumber evidence="2">3.2.1.22</ecNumber>
    </recommendedName>
</protein>
<dbReference type="InterPro" id="IPR031705">
    <property type="entry name" value="Glyco_hydro_36_C"/>
</dbReference>
<feature type="signal peptide" evidence="5">
    <location>
        <begin position="1"/>
        <end position="16"/>
    </location>
</feature>
<dbReference type="InterPro" id="IPR013785">
    <property type="entry name" value="Aldolase_TIM"/>
</dbReference>
<feature type="domain" description="Glycosyl hydrolase family 36 N-terminal" evidence="7">
    <location>
        <begin position="40"/>
        <end position="297"/>
    </location>
</feature>
<keyword evidence="3" id="KW-0378">Hydrolase</keyword>
<dbReference type="PIRSF" id="PIRSF005536">
    <property type="entry name" value="Agal"/>
    <property type="match status" value="1"/>
</dbReference>
<keyword evidence="4" id="KW-0326">Glycosidase</keyword>
<comment type="catalytic activity">
    <reaction evidence="1">
        <text>Hydrolysis of terminal, non-reducing alpha-D-galactose residues in alpha-D-galactosides, including galactose oligosaccharides, galactomannans and galactolipids.</text>
        <dbReference type="EC" id="3.2.1.22"/>
    </reaction>
</comment>
<dbReference type="InterPro" id="IPR017853">
    <property type="entry name" value="GH"/>
</dbReference>
<evidence type="ECO:0000259" key="6">
    <source>
        <dbReference type="Pfam" id="PF16874"/>
    </source>
</evidence>
<dbReference type="PANTHER" id="PTHR43053:SF3">
    <property type="entry name" value="ALPHA-GALACTOSIDASE C-RELATED"/>
    <property type="match status" value="1"/>
</dbReference>
<dbReference type="PANTHER" id="PTHR43053">
    <property type="entry name" value="GLYCOSIDASE FAMILY 31"/>
    <property type="match status" value="1"/>
</dbReference>
<dbReference type="SUPFAM" id="SSF51445">
    <property type="entry name" value="(Trans)glycosidases"/>
    <property type="match status" value="1"/>
</dbReference>
<keyword evidence="5" id="KW-0732">Signal</keyword>
<proteinExistence type="predicted"/>
<dbReference type="InterPro" id="IPR038417">
    <property type="entry name" value="Alpga-gal_N_sf"/>
</dbReference>
<reference evidence="8 9" key="1">
    <citation type="submission" date="2024-04" db="EMBL/GenBank/DDBJ databases">
        <title>Tritrichomonas musculus Genome.</title>
        <authorList>
            <person name="Alves-Ferreira E."/>
            <person name="Grigg M."/>
            <person name="Lorenzi H."/>
            <person name="Galac M."/>
        </authorList>
    </citation>
    <scope>NUCLEOTIDE SEQUENCE [LARGE SCALE GENOMIC DNA]</scope>
    <source>
        <strain evidence="8 9">EAF2021</strain>
    </source>
</reference>
<evidence type="ECO:0000313" key="8">
    <source>
        <dbReference type="EMBL" id="KAK8894000.1"/>
    </source>
</evidence>
<dbReference type="PROSITE" id="PS00512">
    <property type="entry name" value="ALPHA_GALACTOSIDASE"/>
    <property type="match status" value="1"/>
</dbReference>
<dbReference type="Gene3D" id="2.60.40.1180">
    <property type="entry name" value="Golgi alpha-mannosidase II"/>
    <property type="match status" value="1"/>
</dbReference>
<accession>A0ABR2KS89</accession>
<evidence type="ECO:0000256" key="5">
    <source>
        <dbReference type="SAM" id="SignalP"/>
    </source>
</evidence>
<dbReference type="InterPro" id="IPR000111">
    <property type="entry name" value="Glyco_hydro_27/36_CS"/>
</dbReference>
<evidence type="ECO:0000256" key="1">
    <source>
        <dbReference type="ARBA" id="ARBA00001255"/>
    </source>
</evidence>
<dbReference type="Proteomes" id="UP001470230">
    <property type="component" value="Unassembled WGS sequence"/>
</dbReference>
<gene>
    <name evidence="8" type="ORF">M9Y10_022430</name>
</gene>
<dbReference type="PRINTS" id="PR00743">
    <property type="entry name" value="GLHYDRLASE36"/>
</dbReference>
<dbReference type="InterPro" id="IPR031704">
    <property type="entry name" value="Glyco_hydro_36_N"/>
</dbReference>
<dbReference type="InterPro" id="IPR013780">
    <property type="entry name" value="Glyco_hydro_b"/>
</dbReference>
<evidence type="ECO:0000259" key="7">
    <source>
        <dbReference type="Pfam" id="PF16875"/>
    </source>
</evidence>
<keyword evidence="9" id="KW-1185">Reference proteome</keyword>
<dbReference type="Pfam" id="PF16875">
    <property type="entry name" value="Glyco_hydro_36N"/>
    <property type="match status" value="1"/>
</dbReference>
<comment type="caution">
    <text evidence="8">The sequence shown here is derived from an EMBL/GenBank/DDBJ whole genome shotgun (WGS) entry which is preliminary data.</text>
</comment>
<dbReference type="Gene3D" id="2.70.98.60">
    <property type="entry name" value="alpha-galactosidase from lactobacil brevis"/>
    <property type="match status" value="1"/>
</dbReference>
<feature type="domain" description="Glycosyl hydrolase family 36 C-terminal" evidence="6">
    <location>
        <begin position="666"/>
        <end position="743"/>
    </location>
</feature>
<dbReference type="EC" id="3.2.1.22" evidence="2"/>
<dbReference type="InterPro" id="IPR050985">
    <property type="entry name" value="Alpha-glycosidase_related"/>
</dbReference>
<sequence>MLFLLLELSLASICFNNETKVFHLKTKKSSYQILIGPLNYLIHLYYGESVDGDLNHMDHRFLRDFDGLPYEIGYSSISFSLDQALQEYPTYGTGDFRIPAFSAYNSNGTTSVVLKYKKHSIQEKVKKPLIPGLPHSTSENEADLLDIELVDDFNHLSVHLYYSVFEDRDIITRWTSITNNNDIKSNNIITLTRAMSACLEFHESNYDLITLYGAAVAERYVARNPLLRGRITIDSLRGASSHQHNPVALLVDKNTDEKSGNAIGVSLIYSGNFAIEAEVDQNEQTRLNIGINPKNFRFLVHPNETFYTPEVVMVFSDNGLGEISRKMHRFVKDNIMQSEWKNKKRPILINSWEAAYFTFDDDQLIEMAKDASKLGIEMFVLDDGWFGHRDNDNSSLGDWTVNRNKIKKGLGNLAKEVNNLGMMFGLWFEPEMISEDSDLFRSHPEFAMRIPGRDPVLGRRQLVLDFTNPDVVDNIYSQMTNILDSANISYIKWDMNRHITDLFTFTLSSEQQGEIFHRYILNVYGLLDRLRKRYPHLLIEGCSGGGGRFDLGMLYYSPQFWASDDTDPIERLKIQFGTSMIYPPNSMGAHVSVSPNHQTGRVTPFETRAIVAMSGTYGYELDTRKLSDEDRNNIIKQNAYFHKFYDLVAYGDFYRLLSPFDNHFFCAWMFVNDDKSKALLNVVKIMTRVDVPYIVLKLDGLDSSKLYSINGLYDGRSFYGSDLMKAGIIISSTQSDYTANQYEINEVKN</sequence>
<organism evidence="8 9">
    <name type="scientific">Tritrichomonas musculus</name>
    <dbReference type="NCBI Taxonomy" id="1915356"/>
    <lineage>
        <taxon>Eukaryota</taxon>
        <taxon>Metamonada</taxon>
        <taxon>Parabasalia</taxon>
        <taxon>Tritrichomonadida</taxon>
        <taxon>Tritrichomonadidae</taxon>
        <taxon>Tritrichomonas</taxon>
    </lineage>
</organism>
<dbReference type="Pfam" id="PF02065">
    <property type="entry name" value="Melibiase"/>
    <property type="match status" value="1"/>
</dbReference>
<evidence type="ECO:0000313" key="9">
    <source>
        <dbReference type="Proteomes" id="UP001470230"/>
    </source>
</evidence>
<name>A0ABR2KS89_9EUKA</name>
<evidence type="ECO:0000256" key="2">
    <source>
        <dbReference type="ARBA" id="ARBA00012755"/>
    </source>
</evidence>
<feature type="chain" id="PRO_5046146518" description="alpha-galactosidase" evidence="5">
    <location>
        <begin position="17"/>
        <end position="749"/>
    </location>
</feature>